<gene>
    <name evidence="1" type="ORF">NEF87_004036</name>
</gene>
<reference evidence="1" key="1">
    <citation type="submission" date="2022-09" db="EMBL/GenBank/DDBJ databases">
        <title>Actin cytoskeleton and complex cell architecture in an #Asgard archaeon.</title>
        <authorList>
            <person name="Ponce Toledo R.I."/>
            <person name="Schleper C."/>
            <person name="Rodrigues Oliveira T."/>
            <person name="Wollweber F."/>
            <person name="Xu J."/>
            <person name="Rittmann S."/>
            <person name="Klingl A."/>
            <person name="Pilhofer M."/>
        </authorList>
    </citation>
    <scope>NUCLEOTIDE SEQUENCE</scope>
    <source>
        <strain evidence="1">B-35</strain>
    </source>
</reference>
<keyword evidence="2" id="KW-1185">Reference proteome</keyword>
<sequence length="107" mass="12096">MIEALKEHLENGKDWEKLETDIPGVFVVKIPGTKTRSSRLMVEVNPINKLTGTPKKRKGLFIADFEMYLQFQEALMEDEVPALIKTLEEVNPEPASSAKAKKLKLKS</sequence>
<evidence type="ECO:0000313" key="2">
    <source>
        <dbReference type="Proteomes" id="UP001208689"/>
    </source>
</evidence>
<name>A0ABY6HWJ0_9ARCH</name>
<organism evidence="1 2">
    <name type="scientific">Candidatus Lokiarchaeum ossiferum</name>
    <dbReference type="NCBI Taxonomy" id="2951803"/>
    <lineage>
        <taxon>Archaea</taxon>
        <taxon>Promethearchaeati</taxon>
        <taxon>Promethearchaeota</taxon>
        <taxon>Promethearchaeia</taxon>
        <taxon>Promethearchaeales</taxon>
        <taxon>Promethearchaeaceae</taxon>
        <taxon>Candidatus Lokiarchaeum</taxon>
    </lineage>
</organism>
<evidence type="ECO:0000313" key="1">
    <source>
        <dbReference type="EMBL" id="UYP47751.1"/>
    </source>
</evidence>
<dbReference type="EMBL" id="CP104013">
    <property type="protein sequence ID" value="UYP47751.1"/>
    <property type="molecule type" value="Genomic_DNA"/>
</dbReference>
<dbReference type="Proteomes" id="UP001208689">
    <property type="component" value="Chromosome"/>
</dbReference>
<proteinExistence type="predicted"/>
<protein>
    <submittedName>
        <fullName evidence="1">Uncharacterized protein</fullName>
    </submittedName>
</protein>
<accession>A0ABY6HWJ0</accession>